<proteinExistence type="predicted"/>
<accession>A0A250G6U1</accession>
<dbReference type="AlphaFoldDB" id="A0A250G6U1"/>
<evidence type="ECO:0000313" key="2">
    <source>
        <dbReference type="Proteomes" id="UP000243136"/>
    </source>
</evidence>
<evidence type="ECO:0000313" key="1">
    <source>
        <dbReference type="EMBL" id="ATA91956.1"/>
    </source>
</evidence>
<organism evidence="1 2">
    <name type="scientific">Capnocytophaga canimorsus</name>
    <dbReference type="NCBI Taxonomy" id="28188"/>
    <lineage>
        <taxon>Bacteria</taxon>
        <taxon>Pseudomonadati</taxon>
        <taxon>Bacteroidota</taxon>
        <taxon>Flavobacteriia</taxon>
        <taxon>Flavobacteriales</taxon>
        <taxon>Flavobacteriaceae</taxon>
        <taxon>Capnocytophaga</taxon>
    </lineage>
</organism>
<dbReference type="Proteomes" id="UP000243136">
    <property type="component" value="Chromosome"/>
</dbReference>
<sequence>MICIGCSNNKNNKNTPIEDLDSINKVSTHQKNQIHDTETEQIEKVINSFYEWYIENDYPYYQIVENKENEKCTLDTISFFTDLKKLDLFSEKFFKKEQERLKPCIEFISTVDYTQYQEADAYEYDEFCGDFYFMYWIRSQEPVMKVLARNTKKIDYKNATTEVFSYYQYPSEEGNFLSEVSLEKEQNSWKITEITFK</sequence>
<gene>
    <name evidence="1" type="ORF">CGC56_07140</name>
</gene>
<protein>
    <submittedName>
        <fullName evidence="1">Uncharacterized protein</fullName>
    </submittedName>
</protein>
<reference evidence="2" key="1">
    <citation type="submission" date="2017-06" db="EMBL/GenBank/DDBJ databases">
        <title>Capnocytophaga spp. assemblies.</title>
        <authorList>
            <person name="Gulvik C.A."/>
        </authorList>
    </citation>
    <scope>NUCLEOTIDE SEQUENCE [LARGE SCALE GENOMIC DNA]</scope>
    <source>
        <strain evidence="2">H5594</strain>
    </source>
</reference>
<dbReference type="EMBL" id="CP022388">
    <property type="protein sequence ID" value="ATA91956.1"/>
    <property type="molecule type" value="Genomic_DNA"/>
</dbReference>
<name>A0A250G6U1_9FLAO</name>